<dbReference type="AlphaFoldDB" id="A0A931E4B9"/>
<dbReference type="Gene3D" id="2.130.10.10">
    <property type="entry name" value="YVTN repeat-like/Quinoprotein amine dehydrogenase"/>
    <property type="match status" value="1"/>
</dbReference>
<keyword evidence="2" id="KW-1185">Reference proteome</keyword>
<sequence>MNFKGAFKTAFFALVSVCCGLLYGQHLDTLYYEKGLSIRALHLEGTTLYYGGSKGRVGTLDLGRSKAHRQVLVDSTGAELRSIAARGGVLYTASIGSPARLFRVEKSSLKAHKVFEDTLKSAFYDALHFTRQGVGIALSDPQGELPSLLTLDGGTETWKRIDPKSLPPYRTGEAAFAASNSNISSYGDTIWFATGGSSARVFRKKKDSPWEVFPTPIVQGSPSQGIYSIAFFDSERGIIAGGNYLKPEENEKNIAVTHDAGETWQIVASGSNAGYTTFVSYRPQSKGNDVLAVGDYHISLSRDGGRTWKVLLKSKGYYVGVWESPTSLIVAGNGLISRLDLNPFLQSK</sequence>
<comment type="caution">
    <text evidence="1">The sequence shown here is derived from an EMBL/GenBank/DDBJ whole genome shotgun (WGS) entry which is preliminary data.</text>
</comment>
<evidence type="ECO:0000313" key="2">
    <source>
        <dbReference type="Proteomes" id="UP000694480"/>
    </source>
</evidence>
<dbReference type="Proteomes" id="UP000694480">
    <property type="component" value="Unassembled WGS sequence"/>
</dbReference>
<proteinExistence type="predicted"/>
<accession>A0A931E4B9</accession>
<dbReference type="InterPro" id="IPR015943">
    <property type="entry name" value="WD40/YVTN_repeat-like_dom_sf"/>
</dbReference>
<dbReference type="GO" id="GO:0016787">
    <property type="term" value="F:hydrolase activity"/>
    <property type="evidence" value="ECO:0007669"/>
    <property type="project" value="UniProtKB-KW"/>
</dbReference>
<dbReference type="EMBL" id="JADKYY010000001">
    <property type="protein sequence ID" value="MBF5026375.1"/>
    <property type="molecule type" value="Genomic_DNA"/>
</dbReference>
<organism evidence="1 2">
    <name type="scientific">Planobacterium oryzisoli</name>
    <dbReference type="NCBI Taxonomy" id="2771435"/>
    <lineage>
        <taxon>Bacteria</taxon>
        <taxon>Pseudomonadati</taxon>
        <taxon>Bacteroidota</taxon>
        <taxon>Flavobacteriia</taxon>
        <taxon>Flavobacteriales</taxon>
        <taxon>Weeksellaceae</taxon>
        <taxon>Chryseobacterium group</taxon>
        <taxon>Chryseobacterium</taxon>
    </lineage>
</organism>
<evidence type="ECO:0000313" key="1">
    <source>
        <dbReference type="EMBL" id="MBF5026375.1"/>
    </source>
</evidence>
<protein>
    <submittedName>
        <fullName evidence="1">Glycosyl hydrolase</fullName>
    </submittedName>
</protein>
<name>A0A931E4B9_9FLAO</name>
<gene>
    <name evidence="1" type="ORF">IC612_01000</name>
</gene>
<dbReference type="SUPFAM" id="SSF110296">
    <property type="entry name" value="Oligoxyloglucan reducing end-specific cellobiohydrolase"/>
    <property type="match status" value="1"/>
</dbReference>
<keyword evidence="1" id="KW-0378">Hydrolase</keyword>
<dbReference type="RefSeq" id="WP_194738302.1">
    <property type="nucleotide sequence ID" value="NZ_JADKYY010000001.1"/>
</dbReference>
<reference evidence="1" key="1">
    <citation type="submission" date="2020-11" db="EMBL/GenBank/DDBJ databases">
        <title>Genome seq and assembly of Planobacterium sp.</title>
        <authorList>
            <person name="Chhetri G."/>
        </authorList>
    </citation>
    <scope>NUCLEOTIDE SEQUENCE</scope>
    <source>
        <strain evidence="1">GCR5</strain>
    </source>
</reference>